<feature type="transmembrane region" description="Helical" evidence="1">
    <location>
        <begin position="43"/>
        <end position="64"/>
    </location>
</feature>
<protein>
    <submittedName>
        <fullName evidence="2">Uncharacterized protein</fullName>
    </submittedName>
</protein>
<evidence type="ECO:0000256" key="1">
    <source>
        <dbReference type="SAM" id="Phobius"/>
    </source>
</evidence>
<gene>
    <name evidence="2" type="ORF">M2280_001026</name>
</gene>
<name>A0ABT6M684_9NOCA</name>
<evidence type="ECO:0000313" key="3">
    <source>
        <dbReference type="Proteomes" id="UP001160334"/>
    </source>
</evidence>
<comment type="caution">
    <text evidence="2">The sequence shown here is derived from an EMBL/GenBank/DDBJ whole genome shotgun (WGS) entry which is preliminary data.</text>
</comment>
<sequence length="67" mass="7234">MWVGPQLEATIRAAPQNAPRAAWAAAATETEGDPVMIAYPFDLAWWGPLVPVVIALVDFLNLFLGRG</sequence>
<keyword evidence="1" id="KW-0472">Membrane</keyword>
<reference evidence="2 3" key="1">
    <citation type="submission" date="2023-04" db="EMBL/GenBank/DDBJ databases">
        <title>Forest soil microbial communities from Buena Vista Peninsula, Colon Province, Panama.</title>
        <authorList>
            <person name="Bouskill N."/>
        </authorList>
    </citation>
    <scope>NUCLEOTIDE SEQUENCE [LARGE SCALE GENOMIC DNA]</scope>
    <source>
        <strain evidence="2 3">CFH S0262</strain>
    </source>
</reference>
<keyword evidence="3" id="KW-1185">Reference proteome</keyword>
<organism evidence="2 3">
    <name type="scientific">Prescottella agglutinans</name>
    <dbReference type="NCBI Taxonomy" id="1644129"/>
    <lineage>
        <taxon>Bacteria</taxon>
        <taxon>Bacillati</taxon>
        <taxon>Actinomycetota</taxon>
        <taxon>Actinomycetes</taxon>
        <taxon>Mycobacteriales</taxon>
        <taxon>Nocardiaceae</taxon>
        <taxon>Prescottella</taxon>
    </lineage>
</organism>
<evidence type="ECO:0000313" key="2">
    <source>
        <dbReference type="EMBL" id="MDH6279817.1"/>
    </source>
</evidence>
<proteinExistence type="predicted"/>
<keyword evidence="1" id="KW-0812">Transmembrane</keyword>
<keyword evidence="1" id="KW-1133">Transmembrane helix</keyword>
<dbReference type="EMBL" id="JARXVC010000002">
    <property type="protein sequence ID" value="MDH6279817.1"/>
    <property type="molecule type" value="Genomic_DNA"/>
</dbReference>
<accession>A0ABT6M684</accession>
<dbReference type="Proteomes" id="UP001160334">
    <property type="component" value="Unassembled WGS sequence"/>
</dbReference>